<dbReference type="Proteomes" id="UP000016648">
    <property type="component" value="Unassembled WGS sequence"/>
</dbReference>
<feature type="region of interest" description="Disordered" evidence="1">
    <location>
        <begin position="23"/>
        <end position="42"/>
    </location>
</feature>
<organism evidence="2 3">
    <name type="scientific">Segatella baroniae F0067</name>
    <dbReference type="NCBI Taxonomy" id="1115809"/>
    <lineage>
        <taxon>Bacteria</taxon>
        <taxon>Pseudomonadati</taxon>
        <taxon>Bacteroidota</taxon>
        <taxon>Bacteroidia</taxon>
        <taxon>Bacteroidales</taxon>
        <taxon>Prevotellaceae</taxon>
        <taxon>Segatella</taxon>
    </lineage>
</organism>
<accession>U2P3K1</accession>
<evidence type="ECO:0000313" key="3">
    <source>
        <dbReference type="Proteomes" id="UP000016648"/>
    </source>
</evidence>
<sequence length="61" mass="6735">MRLVRRLVLGRFWLHTGTTAKRSAACQNPSPGRSAIAGRTSRNHVSVGVKRLRCESSPFIS</sequence>
<proteinExistence type="predicted"/>
<protein>
    <submittedName>
        <fullName evidence="2">Uncharacterized protein</fullName>
    </submittedName>
</protein>
<keyword evidence="3" id="KW-1185">Reference proteome</keyword>
<reference evidence="2 3" key="1">
    <citation type="submission" date="2013-08" db="EMBL/GenBank/DDBJ databases">
        <authorList>
            <person name="Durkin A.S."/>
            <person name="Haft D.R."/>
            <person name="McCorrison J."/>
            <person name="Torralba M."/>
            <person name="Gillis M."/>
            <person name="Haft D.H."/>
            <person name="Methe B."/>
            <person name="Sutton G."/>
            <person name="Nelson K.E."/>
        </authorList>
    </citation>
    <scope>NUCLEOTIDE SEQUENCE [LARGE SCALE GENOMIC DNA]</scope>
    <source>
        <strain evidence="2 3">F0067</strain>
    </source>
</reference>
<gene>
    <name evidence="2" type="ORF">HMPREF9135_1518</name>
</gene>
<evidence type="ECO:0000313" key="2">
    <source>
        <dbReference type="EMBL" id="ERK38761.1"/>
    </source>
</evidence>
<dbReference type="PATRIC" id="fig|1115809.3.peg.1863"/>
<name>U2P3K1_9BACT</name>
<dbReference type="EMBL" id="AWEY01000033">
    <property type="protein sequence ID" value="ERK38761.1"/>
    <property type="molecule type" value="Genomic_DNA"/>
</dbReference>
<comment type="caution">
    <text evidence="2">The sequence shown here is derived from an EMBL/GenBank/DDBJ whole genome shotgun (WGS) entry which is preliminary data.</text>
</comment>
<dbReference type="AlphaFoldDB" id="U2P3K1"/>
<evidence type="ECO:0000256" key="1">
    <source>
        <dbReference type="SAM" id="MobiDB-lite"/>
    </source>
</evidence>